<reference evidence="4" key="1">
    <citation type="journal article" date="2021" name="Sci. Adv.">
        <title>The American lobster genome reveals insights on longevity, neural, and immune adaptations.</title>
        <authorList>
            <person name="Polinski J.M."/>
            <person name="Zimin A.V."/>
            <person name="Clark K.F."/>
            <person name="Kohn A.B."/>
            <person name="Sadowski N."/>
            <person name="Timp W."/>
            <person name="Ptitsyn A."/>
            <person name="Khanna P."/>
            <person name="Romanova D.Y."/>
            <person name="Williams P."/>
            <person name="Greenwood S.J."/>
            <person name="Moroz L.L."/>
            <person name="Walt D.R."/>
            <person name="Bodnar A.G."/>
        </authorList>
    </citation>
    <scope>NUCLEOTIDE SEQUENCE</scope>
    <source>
        <strain evidence="4">GMGI-L3</strain>
    </source>
</reference>
<dbReference type="GO" id="GO:0003676">
    <property type="term" value="F:nucleic acid binding"/>
    <property type="evidence" value="ECO:0007669"/>
    <property type="project" value="InterPro"/>
</dbReference>
<dbReference type="SUPFAM" id="SSF53098">
    <property type="entry name" value="Ribonuclease H-like"/>
    <property type="match status" value="1"/>
</dbReference>
<dbReference type="GO" id="GO:0003964">
    <property type="term" value="F:RNA-directed DNA polymerase activity"/>
    <property type="evidence" value="ECO:0007669"/>
    <property type="project" value="UniProtKB-EC"/>
</dbReference>
<comment type="caution">
    <text evidence="4">The sequence shown here is derived from an EMBL/GenBank/DDBJ whole genome shotgun (WGS) entry which is preliminary data.</text>
</comment>
<evidence type="ECO:0000256" key="2">
    <source>
        <dbReference type="SAM" id="MobiDB-lite"/>
    </source>
</evidence>
<organism evidence="4 5">
    <name type="scientific">Homarus americanus</name>
    <name type="common">American lobster</name>
    <dbReference type="NCBI Taxonomy" id="6706"/>
    <lineage>
        <taxon>Eukaryota</taxon>
        <taxon>Metazoa</taxon>
        <taxon>Ecdysozoa</taxon>
        <taxon>Arthropoda</taxon>
        <taxon>Crustacea</taxon>
        <taxon>Multicrustacea</taxon>
        <taxon>Malacostraca</taxon>
        <taxon>Eumalacostraca</taxon>
        <taxon>Eucarida</taxon>
        <taxon>Decapoda</taxon>
        <taxon>Pleocyemata</taxon>
        <taxon>Astacidea</taxon>
        <taxon>Nephropoidea</taxon>
        <taxon>Nephropidae</taxon>
        <taxon>Homarus</taxon>
    </lineage>
</organism>
<dbReference type="EMBL" id="JAHLQT010024418">
    <property type="protein sequence ID" value="KAG7165261.1"/>
    <property type="molecule type" value="Genomic_DNA"/>
</dbReference>
<proteinExistence type="predicted"/>
<dbReference type="EC" id="2.7.7.49" evidence="1"/>
<dbReference type="InterPro" id="IPR036397">
    <property type="entry name" value="RNaseH_sf"/>
</dbReference>
<sequence>MLAQVGESTHNYVTRLRTQGAKCNFDNYNLDQAINYVVANGIPKAMTLSEILEESGKDPTIRALEDAIAKNDWTDKLTEPFKHVRGELTSKRGLVLRGSQIVMPQTLQRRTMQLAHETHLGMVKTKALLRGKVWWPTINKDVEKAIRQCIPCASLDTRKQANPVNMSEMKGPWEVIHVDACGPFPSGDYVLGIIDAGSRWPEAFVVKTINTDTVTTLIEGCITTHRIPAVIVSDNGPQFRAKEFAQFCEEWGIKHNKVTPYHPQANGEIERFFATMSKALPAMHTEGKDWRRQLGKLLMHYRNTPHSMTGETPAKLLMGRNIKVKLPQVSHDLEDTQVTCWDVAHKRDKREKEKLKLRTDNRNKSKLAKLRPTDQVLLKQTKKDKLSNNYDPKPWTVSERRGDSAILQ</sequence>
<evidence type="ECO:0000313" key="4">
    <source>
        <dbReference type="EMBL" id="KAG7165261.1"/>
    </source>
</evidence>
<dbReference type="GO" id="GO:0015074">
    <property type="term" value="P:DNA integration"/>
    <property type="evidence" value="ECO:0007669"/>
    <property type="project" value="InterPro"/>
</dbReference>
<dbReference type="Pfam" id="PF17921">
    <property type="entry name" value="Integrase_H2C2"/>
    <property type="match status" value="1"/>
</dbReference>
<dbReference type="PANTHER" id="PTHR37984:SF11">
    <property type="entry name" value="INTEGRASE CATALYTIC DOMAIN-CONTAINING PROTEIN"/>
    <property type="match status" value="1"/>
</dbReference>
<dbReference type="Pfam" id="PF00665">
    <property type="entry name" value="rve"/>
    <property type="match status" value="1"/>
</dbReference>
<dbReference type="InterPro" id="IPR001584">
    <property type="entry name" value="Integrase_cat-core"/>
</dbReference>
<keyword evidence="5" id="KW-1185">Reference proteome</keyword>
<gene>
    <name evidence="4" type="ORF">Hamer_G024938</name>
</gene>
<dbReference type="InterPro" id="IPR041588">
    <property type="entry name" value="Integrase_H2C2"/>
</dbReference>
<dbReference type="Gene3D" id="3.30.420.10">
    <property type="entry name" value="Ribonuclease H-like superfamily/Ribonuclease H"/>
    <property type="match status" value="1"/>
</dbReference>
<dbReference type="Gene3D" id="1.10.340.70">
    <property type="match status" value="1"/>
</dbReference>
<feature type="region of interest" description="Disordered" evidence="2">
    <location>
        <begin position="349"/>
        <end position="408"/>
    </location>
</feature>
<name>A0A8J5MVK1_HOMAM</name>
<accession>A0A8J5MVK1</accession>
<feature type="compositionally biased region" description="Basic and acidic residues" evidence="2">
    <location>
        <begin position="398"/>
        <end position="408"/>
    </location>
</feature>
<dbReference type="PROSITE" id="PS50994">
    <property type="entry name" value="INTEGRASE"/>
    <property type="match status" value="1"/>
</dbReference>
<dbReference type="PANTHER" id="PTHR37984">
    <property type="entry name" value="PROTEIN CBG26694"/>
    <property type="match status" value="1"/>
</dbReference>
<dbReference type="FunFam" id="1.10.340.70:FF:000003">
    <property type="entry name" value="Protein CBG25708"/>
    <property type="match status" value="1"/>
</dbReference>
<dbReference type="AlphaFoldDB" id="A0A8J5MVK1"/>
<evidence type="ECO:0000259" key="3">
    <source>
        <dbReference type="PROSITE" id="PS50994"/>
    </source>
</evidence>
<evidence type="ECO:0000256" key="1">
    <source>
        <dbReference type="ARBA" id="ARBA00012493"/>
    </source>
</evidence>
<dbReference type="Proteomes" id="UP000747542">
    <property type="component" value="Unassembled WGS sequence"/>
</dbReference>
<evidence type="ECO:0000313" key="5">
    <source>
        <dbReference type="Proteomes" id="UP000747542"/>
    </source>
</evidence>
<protein>
    <recommendedName>
        <fullName evidence="1">RNA-directed DNA polymerase</fullName>
        <ecNumber evidence="1">2.7.7.49</ecNumber>
    </recommendedName>
</protein>
<feature type="compositionally biased region" description="Basic and acidic residues" evidence="2">
    <location>
        <begin position="350"/>
        <end position="363"/>
    </location>
</feature>
<dbReference type="InterPro" id="IPR012337">
    <property type="entry name" value="RNaseH-like_sf"/>
</dbReference>
<dbReference type="InterPro" id="IPR050951">
    <property type="entry name" value="Retrovirus_Pol_polyprotein"/>
</dbReference>
<feature type="domain" description="Integrase catalytic" evidence="3">
    <location>
        <begin position="168"/>
        <end position="321"/>
    </location>
</feature>
<dbReference type="FunFam" id="3.30.420.10:FF:000063">
    <property type="entry name" value="Retrovirus-related Pol polyprotein from transposon 297-like Protein"/>
    <property type="match status" value="1"/>
</dbReference>